<name>A0A9P5PF69_9AGAR</name>
<gene>
    <name evidence="1" type="ORF">BDP27DRAFT_1370061</name>
</gene>
<proteinExistence type="predicted"/>
<dbReference type="EMBL" id="JADNRY010000219">
    <property type="protein sequence ID" value="KAF9060985.1"/>
    <property type="molecule type" value="Genomic_DNA"/>
</dbReference>
<sequence length="218" mass="25134">MFQSYSGENIEAWRDHLETEPPRELDLHKDLMKIHKKQREEFNDLRQVHLGAIRLRLKIWVLLRQEMTEEAITAITAEDPELFQSMEARVTMASTGRRRVNKLDQPMVLEGGYPVNARNMFAAEYLETHQGITHRQFMEVWENLPAAQKSYTITPRPDTGACGTRTSAPRRLPFGMAHGRRNGLNGFQDIVMRCGGPEKVFRNLPVNISNISQLRHIA</sequence>
<accession>A0A9P5PF69</accession>
<reference evidence="1" key="1">
    <citation type="submission" date="2020-11" db="EMBL/GenBank/DDBJ databases">
        <authorList>
            <consortium name="DOE Joint Genome Institute"/>
            <person name="Ahrendt S."/>
            <person name="Riley R."/>
            <person name="Andreopoulos W."/>
            <person name="Labutti K."/>
            <person name="Pangilinan J."/>
            <person name="Ruiz-Duenas F.J."/>
            <person name="Barrasa J.M."/>
            <person name="Sanchez-Garcia M."/>
            <person name="Camarero S."/>
            <person name="Miyauchi S."/>
            <person name="Serrano A."/>
            <person name="Linde D."/>
            <person name="Babiker R."/>
            <person name="Drula E."/>
            <person name="Ayuso-Fernandez I."/>
            <person name="Pacheco R."/>
            <person name="Padilla G."/>
            <person name="Ferreira P."/>
            <person name="Barriuso J."/>
            <person name="Kellner H."/>
            <person name="Castanera R."/>
            <person name="Alfaro M."/>
            <person name="Ramirez L."/>
            <person name="Pisabarro A.G."/>
            <person name="Kuo A."/>
            <person name="Tritt A."/>
            <person name="Lipzen A."/>
            <person name="He G."/>
            <person name="Yan M."/>
            <person name="Ng V."/>
            <person name="Cullen D."/>
            <person name="Martin F."/>
            <person name="Rosso M.-N."/>
            <person name="Henrissat B."/>
            <person name="Hibbett D."/>
            <person name="Martinez A.T."/>
            <person name="Grigoriev I.V."/>
        </authorList>
    </citation>
    <scope>NUCLEOTIDE SEQUENCE</scope>
    <source>
        <strain evidence="1">AH 40177</strain>
    </source>
</reference>
<evidence type="ECO:0000313" key="2">
    <source>
        <dbReference type="Proteomes" id="UP000772434"/>
    </source>
</evidence>
<protein>
    <submittedName>
        <fullName evidence="1">Uncharacterized protein</fullName>
    </submittedName>
</protein>
<keyword evidence="2" id="KW-1185">Reference proteome</keyword>
<dbReference type="Proteomes" id="UP000772434">
    <property type="component" value="Unassembled WGS sequence"/>
</dbReference>
<dbReference type="AlphaFoldDB" id="A0A9P5PF69"/>
<comment type="caution">
    <text evidence="1">The sequence shown here is derived from an EMBL/GenBank/DDBJ whole genome shotgun (WGS) entry which is preliminary data.</text>
</comment>
<evidence type="ECO:0000313" key="1">
    <source>
        <dbReference type="EMBL" id="KAF9060985.1"/>
    </source>
</evidence>
<organism evidence="1 2">
    <name type="scientific">Rhodocollybia butyracea</name>
    <dbReference type="NCBI Taxonomy" id="206335"/>
    <lineage>
        <taxon>Eukaryota</taxon>
        <taxon>Fungi</taxon>
        <taxon>Dikarya</taxon>
        <taxon>Basidiomycota</taxon>
        <taxon>Agaricomycotina</taxon>
        <taxon>Agaricomycetes</taxon>
        <taxon>Agaricomycetidae</taxon>
        <taxon>Agaricales</taxon>
        <taxon>Marasmiineae</taxon>
        <taxon>Omphalotaceae</taxon>
        <taxon>Rhodocollybia</taxon>
    </lineage>
</organism>